<organism evidence="1 2">
    <name type="scientific">Metallibacterium scheffleri</name>
    <dbReference type="NCBI Taxonomy" id="993689"/>
    <lineage>
        <taxon>Bacteria</taxon>
        <taxon>Pseudomonadati</taxon>
        <taxon>Pseudomonadota</taxon>
        <taxon>Gammaproteobacteria</taxon>
        <taxon>Lysobacterales</taxon>
        <taxon>Rhodanobacteraceae</taxon>
        <taxon>Metallibacterium</taxon>
    </lineage>
</organism>
<protein>
    <submittedName>
        <fullName evidence="1">Uncharacterized protein</fullName>
    </submittedName>
</protein>
<evidence type="ECO:0000313" key="2">
    <source>
        <dbReference type="Proteomes" id="UP000307749"/>
    </source>
</evidence>
<sequence length="394" mass="42720">MVDSDPTTNSGAQSAPQEGFMTIKISAAIKSYRIVEKAAGTIKKGFAAVQSFVAAEDRRLTIPKVPEISGVLRWEKRPRPPGGNPSWTYMVDAPGGSFAVTIGHIENGHMSPFEVWAMGEAPRGLSALAQSISMDMRTLDREWLRRKLESLAKCPGEPFVITMPNGIETRVPSAVAAFARLVLYRCEELGAFSDEGSEHPLIDALMSAKEPKTTAEGTLSWTVDVTNHGTGDDFCLFLKEAMLPNAQRRPFSLWLSGNYPRSLDGLCKSLSLDMRIVDPGWILRKTDQLIDAAEPMGGFMAQVPGAERSAWYPSTVAYIAALIQYRFKVLGYCDEHGRPLGKTVLSVINNQAMKERSSQTMPKGKDCTECGAVGSVVASSGCEQCAVCAASRCG</sequence>
<name>A0A4S3KRD7_9GAMM</name>
<keyword evidence="2" id="KW-1185">Reference proteome</keyword>
<dbReference type="EMBL" id="MWQO01000008">
    <property type="protein sequence ID" value="THD11643.1"/>
    <property type="molecule type" value="Genomic_DNA"/>
</dbReference>
<evidence type="ECO:0000313" key="1">
    <source>
        <dbReference type="EMBL" id="THD11643.1"/>
    </source>
</evidence>
<proteinExistence type="predicted"/>
<comment type="caution">
    <text evidence="1">The sequence shown here is derived from an EMBL/GenBank/DDBJ whole genome shotgun (WGS) entry which is preliminary data.</text>
</comment>
<dbReference type="Proteomes" id="UP000307749">
    <property type="component" value="Unassembled WGS sequence"/>
</dbReference>
<gene>
    <name evidence="1" type="ORF">B1806_02595</name>
</gene>
<dbReference type="STRING" id="993689.GCA_002077135_00334"/>
<reference evidence="1 2" key="1">
    <citation type="submission" date="2017-02" db="EMBL/GenBank/DDBJ databases">
        <title>Whole genome sequencing of Metallibacterium scheffleri DSM 24874 (T).</title>
        <authorList>
            <person name="Kumar S."/>
            <person name="Patil P."/>
            <person name="Patil P.B."/>
        </authorList>
    </citation>
    <scope>NUCLEOTIDE SEQUENCE [LARGE SCALE GENOMIC DNA]</scope>
    <source>
        <strain evidence="1 2">DSM 24874</strain>
    </source>
</reference>
<dbReference type="AlphaFoldDB" id="A0A4S3KRD7"/>
<accession>A0A4S3KRD7</accession>